<reference evidence="9 10" key="1">
    <citation type="journal article" date="2013" name="BMC Genomics">
        <title>The miniature genome of a carnivorous plant Genlisea aurea contains a low number of genes and short non-coding sequences.</title>
        <authorList>
            <person name="Leushkin E.V."/>
            <person name="Sutormin R.A."/>
            <person name="Nabieva E.R."/>
            <person name="Penin A.A."/>
            <person name="Kondrashov A.S."/>
            <person name="Logacheva M.D."/>
        </authorList>
    </citation>
    <scope>NUCLEOTIDE SEQUENCE [LARGE SCALE GENOMIC DNA]</scope>
</reference>
<organism evidence="9 10">
    <name type="scientific">Genlisea aurea</name>
    <dbReference type="NCBI Taxonomy" id="192259"/>
    <lineage>
        <taxon>Eukaryota</taxon>
        <taxon>Viridiplantae</taxon>
        <taxon>Streptophyta</taxon>
        <taxon>Embryophyta</taxon>
        <taxon>Tracheophyta</taxon>
        <taxon>Spermatophyta</taxon>
        <taxon>Magnoliopsida</taxon>
        <taxon>eudicotyledons</taxon>
        <taxon>Gunneridae</taxon>
        <taxon>Pentapetalae</taxon>
        <taxon>asterids</taxon>
        <taxon>lamiids</taxon>
        <taxon>Lamiales</taxon>
        <taxon>Lentibulariaceae</taxon>
        <taxon>Genlisea</taxon>
    </lineage>
</organism>
<accession>S8D6P7</accession>
<keyword evidence="4" id="KW-0284">Flavonoid biosynthesis</keyword>
<evidence type="ECO:0000313" key="9">
    <source>
        <dbReference type="EMBL" id="EPS73111.1"/>
    </source>
</evidence>
<dbReference type="GO" id="GO:0009813">
    <property type="term" value="P:flavonoid biosynthetic process"/>
    <property type="evidence" value="ECO:0007669"/>
    <property type="project" value="UniProtKB-UniPathway"/>
</dbReference>
<comment type="caution">
    <text evidence="9">The sequence shown here is derived from an EMBL/GenBank/DDBJ whole genome shotgun (WGS) entry which is preliminary data.</text>
</comment>
<comment type="similarity">
    <text evidence="2 7">Belongs to the chalcone isomerase family.</text>
</comment>
<dbReference type="InterPro" id="IPR016089">
    <property type="entry name" value="Chalcone_isomerase_bundle_sf"/>
</dbReference>
<dbReference type="Proteomes" id="UP000015453">
    <property type="component" value="Unassembled WGS sequence"/>
</dbReference>
<feature type="non-terminal residue" evidence="9">
    <location>
        <position position="1"/>
    </location>
</feature>
<keyword evidence="3 9" id="KW-0413">Isomerase</keyword>
<dbReference type="UniPathway" id="UPA00154"/>
<dbReference type="Pfam" id="PF02431">
    <property type="entry name" value="Chalcone"/>
    <property type="match status" value="1"/>
</dbReference>
<dbReference type="Gene3D" id="1.10.890.20">
    <property type="match status" value="1"/>
</dbReference>
<evidence type="ECO:0000256" key="4">
    <source>
        <dbReference type="ARBA" id="ARBA00023241"/>
    </source>
</evidence>
<dbReference type="GO" id="GO:0045430">
    <property type="term" value="F:chalcone isomerase activity"/>
    <property type="evidence" value="ECO:0007669"/>
    <property type="project" value="UniProtKB-EC"/>
</dbReference>
<dbReference type="EMBL" id="AUSU01000563">
    <property type="protein sequence ID" value="EPS73111.1"/>
    <property type="molecule type" value="Genomic_DNA"/>
</dbReference>
<evidence type="ECO:0000256" key="1">
    <source>
        <dbReference type="ARBA" id="ARBA00004966"/>
    </source>
</evidence>
<dbReference type="InterPro" id="IPR016087">
    <property type="entry name" value="Chalcone_isomerase"/>
</dbReference>
<protein>
    <recommendedName>
        <fullName evidence="7">Chalcone-flavonone isomerase family protein</fullName>
    </recommendedName>
</protein>
<evidence type="ECO:0000256" key="2">
    <source>
        <dbReference type="ARBA" id="ARBA00007166"/>
    </source>
</evidence>
<evidence type="ECO:0000259" key="8">
    <source>
        <dbReference type="Pfam" id="PF02431"/>
    </source>
</evidence>
<proteinExistence type="inferred from homology"/>
<name>S8D6P7_9LAMI</name>
<evidence type="ECO:0000256" key="7">
    <source>
        <dbReference type="RuleBase" id="RU361158"/>
    </source>
</evidence>
<dbReference type="SUPFAM" id="SSF54626">
    <property type="entry name" value="Chalcone isomerase"/>
    <property type="match status" value="1"/>
</dbReference>
<gene>
    <name evidence="9" type="ORF">M569_01647</name>
</gene>
<evidence type="ECO:0000313" key="10">
    <source>
        <dbReference type="Proteomes" id="UP000015453"/>
    </source>
</evidence>
<comment type="catalytic activity">
    <reaction evidence="6">
        <text>a chalcone = a flavanone.</text>
        <dbReference type="EC" id="5.5.1.6"/>
    </reaction>
</comment>
<sequence>SDPAPPHLTAIEIEGAVFPAYLKPAASKSTFILGGAGFRGLEIEGKFIKFTAIGVYLGHDAISSLAAKWKGKTSAELAESVEFFADVVTGPFQKLTRVTMILPLTGQQYSEKVVENCTAYWKSIGKFTDAESEAANQFLQVFKNQNFPPGASIFFTQSPDGSLAISFSADEETEIEVIANKPLSEAVLDSIIGKHGVSPAAKQSLAERVAELLRQYQD</sequence>
<dbReference type="AlphaFoldDB" id="S8D6P7"/>
<evidence type="ECO:0000256" key="6">
    <source>
        <dbReference type="ARBA" id="ARBA00034056"/>
    </source>
</evidence>
<comment type="pathway">
    <text evidence="1">Secondary metabolite biosynthesis; flavonoid biosynthesis.</text>
</comment>
<feature type="domain" description="Chalcone isomerase" evidence="8">
    <location>
        <begin position="13"/>
        <end position="212"/>
    </location>
</feature>
<dbReference type="InterPro" id="IPR036298">
    <property type="entry name" value="Chalcone_isomerase_sf"/>
</dbReference>
<dbReference type="OrthoDB" id="1903537at2759"/>
<dbReference type="Gene3D" id="3.50.70.10">
    <property type="match status" value="1"/>
</dbReference>
<comment type="function">
    <text evidence="5">Catalyzes the intramolecular cyclization of bicyclic chalcones into tricyclic (S)-flavanones. Responsible for the isomerization of 4,2',4',6'-tetrahydroxychalcone (also termed chalcone) into naringenin.</text>
</comment>
<dbReference type="PANTHER" id="PTHR28039">
    <property type="entry name" value="CHALCONE--FLAVONONE ISOMERASE 1-RELATED"/>
    <property type="match status" value="1"/>
</dbReference>
<evidence type="ECO:0000256" key="3">
    <source>
        <dbReference type="ARBA" id="ARBA00023235"/>
    </source>
</evidence>
<dbReference type="PANTHER" id="PTHR28039:SF8">
    <property type="entry name" value="CHALCONE--FLAVANONE ISOMERASE 1-RELATED"/>
    <property type="match status" value="1"/>
</dbReference>
<dbReference type="InterPro" id="IPR016088">
    <property type="entry name" value="Chalcone_isomerase_3-sand"/>
</dbReference>
<evidence type="ECO:0000256" key="5">
    <source>
        <dbReference type="ARBA" id="ARBA00025429"/>
    </source>
</evidence>
<dbReference type="InterPro" id="IPR044164">
    <property type="entry name" value="CFI"/>
</dbReference>
<keyword evidence="10" id="KW-1185">Reference proteome</keyword>